<reference evidence="2" key="1">
    <citation type="journal article" date="2019" name="Int. J. Syst. Evol. Microbiol.">
        <title>The Global Catalogue of Microorganisms (GCM) 10K type strain sequencing project: providing services to taxonomists for standard genome sequencing and annotation.</title>
        <authorList>
            <consortium name="The Broad Institute Genomics Platform"/>
            <consortium name="The Broad Institute Genome Sequencing Center for Infectious Disease"/>
            <person name="Wu L."/>
            <person name="Ma J."/>
        </authorList>
    </citation>
    <scope>NUCLEOTIDE SEQUENCE [LARGE SCALE GENOMIC DNA]</scope>
    <source>
        <strain evidence="2">JCM 11444</strain>
    </source>
</reference>
<keyword evidence="2" id="KW-1185">Reference proteome</keyword>
<dbReference type="EMBL" id="BAAAID010000043">
    <property type="protein sequence ID" value="GAA0942652.1"/>
    <property type="molecule type" value="Genomic_DNA"/>
</dbReference>
<proteinExistence type="predicted"/>
<comment type="caution">
    <text evidence="1">The sequence shown here is derived from an EMBL/GenBank/DDBJ whole genome shotgun (WGS) entry which is preliminary data.</text>
</comment>
<dbReference type="Proteomes" id="UP001500418">
    <property type="component" value="Unassembled WGS sequence"/>
</dbReference>
<organism evidence="1 2">
    <name type="scientific">Streptomyces rhizosphaericus</name>
    <dbReference type="NCBI Taxonomy" id="114699"/>
    <lineage>
        <taxon>Bacteria</taxon>
        <taxon>Bacillati</taxon>
        <taxon>Actinomycetota</taxon>
        <taxon>Actinomycetes</taxon>
        <taxon>Kitasatosporales</taxon>
        <taxon>Streptomycetaceae</taxon>
        <taxon>Streptomyces</taxon>
        <taxon>Streptomyces violaceusniger group</taxon>
    </lineage>
</organism>
<evidence type="ECO:0000313" key="1">
    <source>
        <dbReference type="EMBL" id="GAA0942652.1"/>
    </source>
</evidence>
<accession>A0ABN1QH64</accession>
<name>A0ABN1QH64_9ACTN</name>
<protein>
    <submittedName>
        <fullName evidence="1">Uncharacterized protein</fullName>
    </submittedName>
</protein>
<gene>
    <name evidence="1" type="ORF">GCM10009575_059120</name>
</gene>
<evidence type="ECO:0000313" key="2">
    <source>
        <dbReference type="Proteomes" id="UP001500418"/>
    </source>
</evidence>
<sequence>MGRLVPGPVRTVSVGEVLVLAQGVEEVDLVPDQGPIQQFRAAGLYAALHERVHPRNLHTGIGHQGVEGGREFGVAVADGELRRAVCAFEAHEEFRPSCTIQSAVGCAQTQRIRMRLGCDR</sequence>